<accession>A0A316EFJ6</accession>
<name>A0A316EFJ6_9BACT</name>
<feature type="domain" description="Thioredoxin" evidence="1">
    <location>
        <begin position="315"/>
        <end position="453"/>
    </location>
</feature>
<dbReference type="PANTHER" id="PTHR42852:SF17">
    <property type="entry name" value="THIOREDOXIN-LIKE PROTEIN HI_1115"/>
    <property type="match status" value="1"/>
</dbReference>
<dbReference type="PANTHER" id="PTHR42852">
    <property type="entry name" value="THIOL:DISULFIDE INTERCHANGE PROTEIN DSBE"/>
    <property type="match status" value="1"/>
</dbReference>
<evidence type="ECO:0000313" key="2">
    <source>
        <dbReference type="EMBL" id="PWK29443.1"/>
    </source>
</evidence>
<dbReference type="InterPro" id="IPR036249">
    <property type="entry name" value="Thioredoxin-like_sf"/>
</dbReference>
<dbReference type="AlphaFoldDB" id="A0A316EFJ6"/>
<dbReference type="InterPro" id="IPR050553">
    <property type="entry name" value="Thioredoxin_ResA/DsbE_sf"/>
</dbReference>
<dbReference type="RefSeq" id="WP_109741064.1">
    <property type="nucleotide sequence ID" value="NZ_QGGO01000001.1"/>
</dbReference>
<dbReference type="Pfam" id="PF14289">
    <property type="entry name" value="DUF4369"/>
    <property type="match status" value="1"/>
</dbReference>
<dbReference type="SUPFAM" id="SSF52833">
    <property type="entry name" value="Thioredoxin-like"/>
    <property type="match status" value="1"/>
</dbReference>
<dbReference type="GO" id="GO:0016209">
    <property type="term" value="F:antioxidant activity"/>
    <property type="evidence" value="ECO:0007669"/>
    <property type="project" value="InterPro"/>
</dbReference>
<dbReference type="Gene3D" id="3.40.30.10">
    <property type="entry name" value="Glutaredoxin"/>
    <property type="match status" value="1"/>
</dbReference>
<comment type="caution">
    <text evidence="2">The sequence shown here is derived from an EMBL/GenBank/DDBJ whole genome shotgun (WGS) entry which is preliminary data.</text>
</comment>
<dbReference type="PROSITE" id="PS51352">
    <property type="entry name" value="THIOREDOXIN_2"/>
    <property type="match status" value="1"/>
</dbReference>
<proteinExistence type="predicted"/>
<organism evidence="2 3">
    <name type="scientific">Arcicella aurantiaca</name>
    <dbReference type="NCBI Taxonomy" id="591202"/>
    <lineage>
        <taxon>Bacteria</taxon>
        <taxon>Pseudomonadati</taxon>
        <taxon>Bacteroidota</taxon>
        <taxon>Cytophagia</taxon>
        <taxon>Cytophagales</taxon>
        <taxon>Flectobacillaceae</taxon>
        <taxon>Arcicella</taxon>
    </lineage>
</organism>
<dbReference type="GO" id="GO:0016491">
    <property type="term" value="F:oxidoreductase activity"/>
    <property type="evidence" value="ECO:0007669"/>
    <property type="project" value="InterPro"/>
</dbReference>
<dbReference type="InterPro" id="IPR025380">
    <property type="entry name" value="DUF4369"/>
</dbReference>
<evidence type="ECO:0000313" key="3">
    <source>
        <dbReference type="Proteomes" id="UP000245489"/>
    </source>
</evidence>
<protein>
    <submittedName>
        <fullName evidence="2">Uncharacterized protein DUF5106</fullName>
    </submittedName>
</protein>
<dbReference type="Pfam" id="PF00578">
    <property type="entry name" value="AhpC-TSA"/>
    <property type="match status" value="1"/>
</dbReference>
<dbReference type="EMBL" id="QGGO01000001">
    <property type="protein sequence ID" value="PWK29443.1"/>
    <property type="molecule type" value="Genomic_DNA"/>
</dbReference>
<dbReference type="Pfam" id="PF17127">
    <property type="entry name" value="DUF5106"/>
    <property type="match status" value="1"/>
</dbReference>
<dbReference type="InterPro" id="IPR033395">
    <property type="entry name" value="DUF5106"/>
</dbReference>
<dbReference type="InterPro" id="IPR000866">
    <property type="entry name" value="AhpC/TSA"/>
</dbReference>
<reference evidence="2 3" key="1">
    <citation type="submission" date="2018-05" db="EMBL/GenBank/DDBJ databases">
        <title>Genomic Encyclopedia of Archaeal and Bacterial Type Strains, Phase II (KMG-II): from individual species to whole genera.</title>
        <authorList>
            <person name="Goeker M."/>
        </authorList>
    </citation>
    <scope>NUCLEOTIDE SEQUENCE [LARGE SCALE GENOMIC DNA]</scope>
    <source>
        <strain evidence="2 3">DSM 22214</strain>
    </source>
</reference>
<keyword evidence="3" id="KW-1185">Reference proteome</keyword>
<sequence>MFKKVLITLICSVISFLTFSQGYKIEGRIRGLKDSTCYLTYYFENQNFVQDSTVVSSDGTISFRGEKPLKGGMYNIMIGHWQSFDILISEQKFFFEANANDIFNTIKFTNSRENDLFYSYQQKTFKDAKKIEELTKKGDANSTNELYALQVESALYKKKFIKAFEGTFASNIIKSNLALDIPPAPKLANGTEDSLWGNKFFVEHFFDNINLADDRLVQTPFLYQPVKYYFDQLDFLPNDSLIVLTDKFLSKSRKTSPMRKYLVSKLANHFETSKVLGRDAIFVHILQKYYLNDPLLWDSSTVRLVKERVRYLKPLLIGSKIPNLKATDVNNKEQALYDVKSAFTILYIYAADCGHCKNFTPQLVKFIQDNKQKNITVFAPIFGNNVDTWKEFIKEYSSESFINVMDKMGKINLYQEFDAQFTPTIYILDKDKKIIGKGNMNIETMKEIIVGSL</sequence>
<dbReference type="CDD" id="cd02966">
    <property type="entry name" value="TlpA_like_family"/>
    <property type="match status" value="1"/>
</dbReference>
<dbReference type="InterPro" id="IPR013766">
    <property type="entry name" value="Thioredoxin_domain"/>
</dbReference>
<dbReference type="OrthoDB" id="6399635at2"/>
<evidence type="ECO:0000259" key="1">
    <source>
        <dbReference type="PROSITE" id="PS51352"/>
    </source>
</evidence>
<gene>
    <name evidence="2" type="ORF">LV89_00283</name>
</gene>
<dbReference type="Proteomes" id="UP000245489">
    <property type="component" value="Unassembled WGS sequence"/>
</dbReference>